<dbReference type="Proteomes" id="UP000293902">
    <property type="component" value="Chromosome"/>
</dbReference>
<feature type="domain" description="Histidine kinase/HSP90-like ATPase" evidence="2">
    <location>
        <begin position="24"/>
        <end position="143"/>
    </location>
</feature>
<dbReference type="Pfam" id="PF13581">
    <property type="entry name" value="HATPase_c_2"/>
    <property type="match status" value="1"/>
</dbReference>
<keyword evidence="1" id="KW-0418">Kinase</keyword>
<dbReference type="Proteomes" id="UP000248798">
    <property type="component" value="Unassembled WGS sequence"/>
</dbReference>
<gene>
    <name evidence="4" type="ORF">DO021_07985</name>
    <name evidence="3" type="ORF">EYB58_02720</name>
</gene>
<proteinExistence type="predicted"/>
<dbReference type="PANTHER" id="PTHR35526:SF3">
    <property type="entry name" value="ANTI-SIGMA-F FACTOR RSBW"/>
    <property type="match status" value="1"/>
</dbReference>
<dbReference type="InterPro" id="IPR003594">
    <property type="entry name" value="HATPase_dom"/>
</dbReference>
<keyword evidence="4" id="KW-0067">ATP-binding</keyword>
<dbReference type="OrthoDB" id="163538at2"/>
<evidence type="ECO:0000313" key="5">
    <source>
        <dbReference type="Proteomes" id="UP000248798"/>
    </source>
</evidence>
<dbReference type="GO" id="GO:0005524">
    <property type="term" value="F:ATP binding"/>
    <property type="evidence" value="ECO:0007669"/>
    <property type="project" value="UniProtKB-KW"/>
</dbReference>
<evidence type="ECO:0000259" key="2">
    <source>
        <dbReference type="Pfam" id="PF13581"/>
    </source>
</evidence>
<keyword evidence="1" id="KW-0808">Transferase</keyword>
<organism evidence="4 5">
    <name type="scientific">Desulfobacter hydrogenophilus</name>
    <dbReference type="NCBI Taxonomy" id="2291"/>
    <lineage>
        <taxon>Bacteria</taxon>
        <taxon>Pseudomonadati</taxon>
        <taxon>Thermodesulfobacteriota</taxon>
        <taxon>Desulfobacteria</taxon>
        <taxon>Desulfobacterales</taxon>
        <taxon>Desulfobacteraceae</taxon>
        <taxon>Desulfobacter</taxon>
    </lineage>
</organism>
<dbReference type="RefSeq" id="WP_111955461.1">
    <property type="nucleotide sequence ID" value="NZ_CP036313.1"/>
</dbReference>
<name>A0A328FD01_9BACT</name>
<dbReference type="CDD" id="cd16936">
    <property type="entry name" value="HATPase_RsbW-like"/>
    <property type="match status" value="1"/>
</dbReference>
<dbReference type="AlphaFoldDB" id="A0A328FD01"/>
<accession>A0A328FD01</accession>
<dbReference type="EMBL" id="QLNI01000013">
    <property type="protein sequence ID" value="RAM02574.1"/>
    <property type="molecule type" value="Genomic_DNA"/>
</dbReference>
<evidence type="ECO:0000256" key="1">
    <source>
        <dbReference type="ARBA" id="ARBA00022527"/>
    </source>
</evidence>
<reference evidence="4 5" key="1">
    <citation type="submission" date="2018-06" db="EMBL/GenBank/DDBJ databases">
        <title>Complete Genome Sequence of Desulfobacter hydrogenophilus (DSM3380).</title>
        <authorList>
            <person name="Marietou A."/>
            <person name="Schreiber L."/>
            <person name="Marshall I."/>
            <person name="Jorgensen B."/>
        </authorList>
    </citation>
    <scope>NUCLEOTIDE SEQUENCE [LARGE SCALE GENOMIC DNA]</scope>
    <source>
        <strain evidence="4 5">DSM 3380</strain>
    </source>
</reference>
<evidence type="ECO:0000313" key="6">
    <source>
        <dbReference type="Proteomes" id="UP000293902"/>
    </source>
</evidence>
<keyword evidence="6" id="KW-1185">Reference proteome</keyword>
<dbReference type="InterPro" id="IPR036890">
    <property type="entry name" value="HATPase_C_sf"/>
</dbReference>
<dbReference type="EMBL" id="CP036313">
    <property type="protein sequence ID" value="QBH11933.1"/>
    <property type="molecule type" value="Genomic_DNA"/>
</dbReference>
<dbReference type="InterPro" id="IPR050267">
    <property type="entry name" value="Anti-sigma-factor_SerPK"/>
</dbReference>
<dbReference type="PANTHER" id="PTHR35526">
    <property type="entry name" value="ANTI-SIGMA-F FACTOR RSBW-RELATED"/>
    <property type="match status" value="1"/>
</dbReference>
<dbReference type="SUPFAM" id="SSF55874">
    <property type="entry name" value="ATPase domain of HSP90 chaperone/DNA topoisomerase II/histidine kinase"/>
    <property type="match status" value="1"/>
</dbReference>
<keyword evidence="4" id="KW-0547">Nucleotide-binding</keyword>
<dbReference type="Gene3D" id="3.30.565.10">
    <property type="entry name" value="Histidine kinase-like ATPase, C-terminal domain"/>
    <property type="match status" value="1"/>
</dbReference>
<protein>
    <submittedName>
        <fullName evidence="4">ATP-binding protein</fullName>
    </submittedName>
</protein>
<evidence type="ECO:0000313" key="3">
    <source>
        <dbReference type="EMBL" id="QBH11933.1"/>
    </source>
</evidence>
<keyword evidence="1" id="KW-0723">Serine/threonine-protein kinase</keyword>
<reference evidence="3 6" key="2">
    <citation type="submission" date="2019-02" db="EMBL/GenBank/DDBJ databases">
        <title>Complete genome sequence of Desulfobacter hydrogenophilus AcRS1.</title>
        <authorList>
            <person name="Marietou A."/>
            <person name="Lund M.B."/>
            <person name="Marshall I.P.G."/>
            <person name="Schreiber L."/>
            <person name="Jorgensen B."/>
        </authorList>
    </citation>
    <scope>NUCLEOTIDE SEQUENCE [LARGE SCALE GENOMIC DNA]</scope>
    <source>
        <strain evidence="3 6">AcRS1</strain>
    </source>
</reference>
<dbReference type="GO" id="GO:0004674">
    <property type="term" value="F:protein serine/threonine kinase activity"/>
    <property type="evidence" value="ECO:0007669"/>
    <property type="project" value="UniProtKB-KW"/>
</dbReference>
<sequence>MMPEILDVYEIKEEKDRVLIRFSSTMGHIDTACAAVLLFLRSKGPKFFPHLFAVNLGMREAMANAVRHGNKYDLGKFVSMEMDISRYPWLRIKISDQGPGFEWRQVQDQVVPDEADHGRGISIMRTYFDRLSYNEKGNILYLEKQIL</sequence>
<evidence type="ECO:0000313" key="4">
    <source>
        <dbReference type="EMBL" id="RAM02574.1"/>
    </source>
</evidence>